<comment type="caution">
    <text evidence="1">The sequence shown here is derived from an EMBL/GenBank/DDBJ whole genome shotgun (WGS) entry which is preliminary data.</text>
</comment>
<proteinExistence type="predicted"/>
<name>A0A9N9HUF2_FUNMO</name>
<protein>
    <submittedName>
        <fullName evidence="1">9374_t:CDS:1</fullName>
    </submittedName>
</protein>
<organism evidence="1 2">
    <name type="scientific">Funneliformis mosseae</name>
    <name type="common">Endomycorrhizal fungus</name>
    <name type="synonym">Glomus mosseae</name>
    <dbReference type="NCBI Taxonomy" id="27381"/>
    <lineage>
        <taxon>Eukaryota</taxon>
        <taxon>Fungi</taxon>
        <taxon>Fungi incertae sedis</taxon>
        <taxon>Mucoromycota</taxon>
        <taxon>Glomeromycotina</taxon>
        <taxon>Glomeromycetes</taxon>
        <taxon>Glomerales</taxon>
        <taxon>Glomeraceae</taxon>
        <taxon>Funneliformis</taxon>
    </lineage>
</organism>
<keyword evidence="2" id="KW-1185">Reference proteome</keyword>
<sequence>MWCDARRSKKALELSHKRLATTIYLKQDRAGHGSIEGFILALALAIHNLADIINIGTALA</sequence>
<evidence type="ECO:0000313" key="2">
    <source>
        <dbReference type="Proteomes" id="UP000789375"/>
    </source>
</evidence>
<accession>A0A9N9HUF2</accession>
<dbReference type="AlphaFoldDB" id="A0A9N9HUF2"/>
<reference evidence="1" key="1">
    <citation type="submission" date="2021-06" db="EMBL/GenBank/DDBJ databases">
        <authorList>
            <person name="Kallberg Y."/>
            <person name="Tangrot J."/>
            <person name="Rosling A."/>
        </authorList>
    </citation>
    <scope>NUCLEOTIDE SEQUENCE</scope>
    <source>
        <strain evidence="1">87-6 pot B 2015</strain>
    </source>
</reference>
<dbReference type="Proteomes" id="UP000789375">
    <property type="component" value="Unassembled WGS sequence"/>
</dbReference>
<evidence type="ECO:0000313" key="1">
    <source>
        <dbReference type="EMBL" id="CAG8706314.1"/>
    </source>
</evidence>
<dbReference type="EMBL" id="CAJVPP010009660">
    <property type="protein sequence ID" value="CAG8706314.1"/>
    <property type="molecule type" value="Genomic_DNA"/>
</dbReference>
<gene>
    <name evidence="1" type="ORF">FMOSSE_LOCUS14047</name>
</gene>